<dbReference type="Proteomes" id="UP000613160">
    <property type="component" value="Unassembled WGS sequence"/>
</dbReference>
<dbReference type="PANTHER" id="PTHR43214:SF43">
    <property type="entry name" value="TWO-COMPONENT RESPONSE REGULATOR"/>
    <property type="match status" value="1"/>
</dbReference>
<keyword evidence="2 6" id="KW-0238">DNA-binding</keyword>
<name>A0A916XUE6_9HYPH</name>
<dbReference type="GO" id="GO:0003677">
    <property type="term" value="F:DNA binding"/>
    <property type="evidence" value="ECO:0007669"/>
    <property type="project" value="UniProtKB-KW"/>
</dbReference>
<reference evidence="6" key="1">
    <citation type="journal article" date="2014" name="Int. J. Syst. Evol. Microbiol.">
        <title>Complete genome sequence of Corynebacterium casei LMG S-19264T (=DSM 44701T), isolated from a smear-ripened cheese.</title>
        <authorList>
            <consortium name="US DOE Joint Genome Institute (JGI-PGF)"/>
            <person name="Walter F."/>
            <person name="Albersmeier A."/>
            <person name="Kalinowski J."/>
            <person name="Ruckert C."/>
        </authorList>
    </citation>
    <scope>NUCLEOTIDE SEQUENCE</scope>
    <source>
        <strain evidence="6">CGMCC 1.15493</strain>
    </source>
</reference>
<dbReference type="InterPro" id="IPR001789">
    <property type="entry name" value="Sig_transdc_resp-reg_receiver"/>
</dbReference>
<keyword evidence="1 3" id="KW-0597">Phosphoprotein</keyword>
<dbReference type="PANTHER" id="PTHR43214">
    <property type="entry name" value="TWO-COMPONENT RESPONSE REGULATOR"/>
    <property type="match status" value="1"/>
</dbReference>
<evidence type="ECO:0000259" key="5">
    <source>
        <dbReference type="PROSITE" id="PS50110"/>
    </source>
</evidence>
<organism evidence="6 7">
    <name type="scientific">Aureimonas glaciei</name>
    <dbReference type="NCBI Taxonomy" id="1776957"/>
    <lineage>
        <taxon>Bacteria</taxon>
        <taxon>Pseudomonadati</taxon>
        <taxon>Pseudomonadota</taxon>
        <taxon>Alphaproteobacteria</taxon>
        <taxon>Hyphomicrobiales</taxon>
        <taxon>Aurantimonadaceae</taxon>
        <taxon>Aureimonas</taxon>
    </lineage>
</organism>
<sequence>MYTLIIDDHPIVLQGCKRIVAAYGACEIVGAGSPLEGFRSYRRQRPETILLDLSFGTNAFAGLSFLRRLRSFDQRTPILVFSMYDDPIVVRRALNLGATGFVQKDASPEEIGSAYEAVSQGRPFLSASLATKVAFLNQPSDNPATASFSARELEIIGALAAGHSYQGISQALGISYKTVANICSSLKVKLSAKALPDLVFKCIRLVDAQRSSRRL</sequence>
<evidence type="ECO:0000313" key="6">
    <source>
        <dbReference type="EMBL" id="GGD09690.1"/>
    </source>
</evidence>
<dbReference type="GO" id="GO:0000160">
    <property type="term" value="P:phosphorelay signal transduction system"/>
    <property type="evidence" value="ECO:0007669"/>
    <property type="project" value="InterPro"/>
</dbReference>
<dbReference type="PROSITE" id="PS50110">
    <property type="entry name" value="RESPONSE_REGULATORY"/>
    <property type="match status" value="1"/>
</dbReference>
<dbReference type="EMBL" id="BMJJ01000002">
    <property type="protein sequence ID" value="GGD09690.1"/>
    <property type="molecule type" value="Genomic_DNA"/>
</dbReference>
<keyword evidence="7" id="KW-1185">Reference proteome</keyword>
<dbReference type="Pfam" id="PF00072">
    <property type="entry name" value="Response_reg"/>
    <property type="match status" value="1"/>
</dbReference>
<dbReference type="PRINTS" id="PR00038">
    <property type="entry name" value="HTHLUXR"/>
</dbReference>
<dbReference type="Pfam" id="PF00196">
    <property type="entry name" value="GerE"/>
    <property type="match status" value="1"/>
</dbReference>
<dbReference type="InterPro" id="IPR039420">
    <property type="entry name" value="WalR-like"/>
</dbReference>
<feature type="modified residue" description="4-aspartylphosphate" evidence="3">
    <location>
        <position position="52"/>
    </location>
</feature>
<dbReference type="SUPFAM" id="SSF46894">
    <property type="entry name" value="C-terminal effector domain of the bipartite response regulators"/>
    <property type="match status" value="1"/>
</dbReference>
<evidence type="ECO:0000313" key="7">
    <source>
        <dbReference type="Proteomes" id="UP000613160"/>
    </source>
</evidence>
<proteinExistence type="predicted"/>
<feature type="domain" description="Response regulatory" evidence="5">
    <location>
        <begin position="2"/>
        <end position="119"/>
    </location>
</feature>
<comment type="caution">
    <text evidence="6">The sequence shown here is derived from an EMBL/GenBank/DDBJ whole genome shotgun (WGS) entry which is preliminary data.</text>
</comment>
<dbReference type="InterPro" id="IPR016032">
    <property type="entry name" value="Sig_transdc_resp-reg_C-effctor"/>
</dbReference>
<reference evidence="6" key="2">
    <citation type="submission" date="2020-09" db="EMBL/GenBank/DDBJ databases">
        <authorList>
            <person name="Sun Q."/>
            <person name="Zhou Y."/>
        </authorList>
    </citation>
    <scope>NUCLEOTIDE SEQUENCE</scope>
    <source>
        <strain evidence="6">CGMCC 1.15493</strain>
    </source>
</reference>
<evidence type="ECO:0000256" key="3">
    <source>
        <dbReference type="PROSITE-ProRule" id="PRU00169"/>
    </source>
</evidence>
<evidence type="ECO:0000256" key="2">
    <source>
        <dbReference type="ARBA" id="ARBA00023125"/>
    </source>
</evidence>
<protein>
    <submittedName>
        <fullName evidence="6">DNA-binding response regulator</fullName>
    </submittedName>
</protein>
<evidence type="ECO:0000259" key="4">
    <source>
        <dbReference type="PROSITE" id="PS50043"/>
    </source>
</evidence>
<dbReference type="Gene3D" id="3.40.50.2300">
    <property type="match status" value="1"/>
</dbReference>
<dbReference type="GO" id="GO:0006355">
    <property type="term" value="P:regulation of DNA-templated transcription"/>
    <property type="evidence" value="ECO:0007669"/>
    <property type="project" value="InterPro"/>
</dbReference>
<evidence type="ECO:0000256" key="1">
    <source>
        <dbReference type="ARBA" id="ARBA00022553"/>
    </source>
</evidence>
<gene>
    <name evidence="6" type="primary">elmR</name>
    <name evidence="6" type="ORF">GCM10011335_10760</name>
</gene>
<dbReference type="InterPro" id="IPR058245">
    <property type="entry name" value="NreC/VraR/RcsB-like_REC"/>
</dbReference>
<dbReference type="SUPFAM" id="SSF52172">
    <property type="entry name" value="CheY-like"/>
    <property type="match status" value="1"/>
</dbReference>
<dbReference type="InterPro" id="IPR000792">
    <property type="entry name" value="Tscrpt_reg_LuxR_C"/>
</dbReference>
<dbReference type="InterPro" id="IPR036388">
    <property type="entry name" value="WH-like_DNA-bd_sf"/>
</dbReference>
<dbReference type="InterPro" id="IPR011006">
    <property type="entry name" value="CheY-like_superfamily"/>
</dbReference>
<dbReference type="SMART" id="SM00421">
    <property type="entry name" value="HTH_LUXR"/>
    <property type="match status" value="1"/>
</dbReference>
<accession>A0A916XUE6</accession>
<dbReference type="PROSITE" id="PS50043">
    <property type="entry name" value="HTH_LUXR_2"/>
    <property type="match status" value="1"/>
</dbReference>
<dbReference type="CDD" id="cd17535">
    <property type="entry name" value="REC_NarL-like"/>
    <property type="match status" value="1"/>
</dbReference>
<dbReference type="Gene3D" id="1.10.10.10">
    <property type="entry name" value="Winged helix-like DNA-binding domain superfamily/Winged helix DNA-binding domain"/>
    <property type="match status" value="1"/>
</dbReference>
<feature type="domain" description="HTH luxR-type" evidence="4">
    <location>
        <begin position="141"/>
        <end position="206"/>
    </location>
</feature>
<dbReference type="PROSITE" id="PS00622">
    <property type="entry name" value="HTH_LUXR_1"/>
    <property type="match status" value="1"/>
</dbReference>
<dbReference type="SMART" id="SM00448">
    <property type="entry name" value="REC"/>
    <property type="match status" value="1"/>
</dbReference>
<dbReference type="RefSeq" id="WP_188849542.1">
    <property type="nucleotide sequence ID" value="NZ_BMJJ01000002.1"/>
</dbReference>
<dbReference type="AlphaFoldDB" id="A0A916XUE6"/>